<dbReference type="GO" id="GO:0006355">
    <property type="term" value="P:regulation of DNA-templated transcription"/>
    <property type="evidence" value="ECO:0007669"/>
    <property type="project" value="InterPro"/>
</dbReference>
<dbReference type="CDD" id="cd19935">
    <property type="entry name" value="REC_OmpR_CusR-like"/>
    <property type="match status" value="1"/>
</dbReference>
<dbReference type="GO" id="GO:0005829">
    <property type="term" value="C:cytosol"/>
    <property type="evidence" value="ECO:0007669"/>
    <property type="project" value="TreeGrafter"/>
</dbReference>
<dbReference type="EMBL" id="CP155447">
    <property type="protein sequence ID" value="XBH03521.1"/>
    <property type="molecule type" value="Genomic_DNA"/>
</dbReference>
<dbReference type="PANTHER" id="PTHR48111:SF1">
    <property type="entry name" value="TWO-COMPONENT RESPONSE REGULATOR ORR33"/>
    <property type="match status" value="1"/>
</dbReference>
<dbReference type="InterPro" id="IPR001867">
    <property type="entry name" value="OmpR/PhoB-type_DNA-bd"/>
</dbReference>
<sequence>MSIRILVIEDETNISDFLVRGLREEGFLVELAADGLSAWQALRTGAWDLVLLDWWLPGQDGLTLLQRFRQVDRNTPVLFLTARDQVEHRVQGLDSGADDYLCKPFDYDELLARIRALIRRRETGSSTVVSWSELTVDLATQRAERAGHPLDLTAREQSLLVYFLRHPEQVLSRTRLYEHVWDDRHDGVSKTLEVHVMELRRKLEAHGPRVIHTLRGRGYILGNSPQGLPGAKS</sequence>
<dbReference type="InterPro" id="IPR036388">
    <property type="entry name" value="WH-like_DNA-bd_sf"/>
</dbReference>
<evidence type="ECO:0000313" key="10">
    <source>
        <dbReference type="EMBL" id="XBH03521.1"/>
    </source>
</evidence>
<dbReference type="GO" id="GO:0000976">
    <property type="term" value="F:transcription cis-regulatory region binding"/>
    <property type="evidence" value="ECO:0007669"/>
    <property type="project" value="TreeGrafter"/>
</dbReference>
<keyword evidence="3" id="KW-0805">Transcription regulation</keyword>
<evidence type="ECO:0000256" key="2">
    <source>
        <dbReference type="ARBA" id="ARBA00023012"/>
    </source>
</evidence>
<name>A0AAU7CEB9_9BACT</name>
<dbReference type="InterPro" id="IPR001789">
    <property type="entry name" value="Sig_transdc_resp-reg_receiver"/>
</dbReference>
<evidence type="ECO:0000256" key="3">
    <source>
        <dbReference type="ARBA" id="ARBA00023015"/>
    </source>
</evidence>
<evidence type="ECO:0000256" key="1">
    <source>
        <dbReference type="ARBA" id="ARBA00022553"/>
    </source>
</evidence>
<feature type="modified residue" description="4-aspartylphosphate" evidence="6">
    <location>
        <position position="53"/>
    </location>
</feature>
<dbReference type="GO" id="GO:0032993">
    <property type="term" value="C:protein-DNA complex"/>
    <property type="evidence" value="ECO:0007669"/>
    <property type="project" value="TreeGrafter"/>
</dbReference>
<feature type="DNA-binding region" description="OmpR/PhoB-type" evidence="7">
    <location>
        <begin position="126"/>
        <end position="223"/>
    </location>
</feature>
<evidence type="ECO:0000259" key="8">
    <source>
        <dbReference type="PROSITE" id="PS50110"/>
    </source>
</evidence>
<dbReference type="InterPro" id="IPR039420">
    <property type="entry name" value="WalR-like"/>
</dbReference>
<dbReference type="SMART" id="SM00862">
    <property type="entry name" value="Trans_reg_C"/>
    <property type="match status" value="1"/>
</dbReference>
<accession>A0AAU7CEB9</accession>
<keyword evidence="5" id="KW-0804">Transcription</keyword>
<keyword evidence="4 7" id="KW-0238">DNA-binding</keyword>
<dbReference type="PROSITE" id="PS50110">
    <property type="entry name" value="RESPONSE_REGULATORY"/>
    <property type="match status" value="1"/>
</dbReference>
<dbReference type="RefSeq" id="WP_406696255.1">
    <property type="nucleotide sequence ID" value="NZ_CP155447.1"/>
</dbReference>
<feature type="domain" description="Response regulatory" evidence="8">
    <location>
        <begin position="4"/>
        <end position="118"/>
    </location>
</feature>
<evidence type="ECO:0000256" key="6">
    <source>
        <dbReference type="PROSITE-ProRule" id="PRU00169"/>
    </source>
</evidence>
<dbReference type="PANTHER" id="PTHR48111">
    <property type="entry name" value="REGULATOR OF RPOS"/>
    <property type="match status" value="1"/>
</dbReference>
<dbReference type="AlphaFoldDB" id="A0AAU7CEB9"/>
<dbReference type="CDD" id="cd00383">
    <property type="entry name" value="trans_reg_C"/>
    <property type="match status" value="1"/>
</dbReference>
<dbReference type="PROSITE" id="PS51755">
    <property type="entry name" value="OMPR_PHOB"/>
    <property type="match status" value="1"/>
</dbReference>
<gene>
    <name evidence="10" type="ORF">V5E97_35235</name>
</gene>
<evidence type="ECO:0000259" key="9">
    <source>
        <dbReference type="PROSITE" id="PS51755"/>
    </source>
</evidence>
<proteinExistence type="predicted"/>
<dbReference type="Gene3D" id="6.10.250.690">
    <property type="match status" value="1"/>
</dbReference>
<dbReference type="Gene3D" id="3.40.50.2300">
    <property type="match status" value="1"/>
</dbReference>
<dbReference type="Pfam" id="PF00072">
    <property type="entry name" value="Response_reg"/>
    <property type="match status" value="1"/>
</dbReference>
<organism evidence="10">
    <name type="scientific">Singulisphaera sp. Ch08</name>
    <dbReference type="NCBI Taxonomy" id="3120278"/>
    <lineage>
        <taxon>Bacteria</taxon>
        <taxon>Pseudomonadati</taxon>
        <taxon>Planctomycetota</taxon>
        <taxon>Planctomycetia</taxon>
        <taxon>Isosphaerales</taxon>
        <taxon>Isosphaeraceae</taxon>
        <taxon>Singulisphaera</taxon>
    </lineage>
</organism>
<evidence type="ECO:0000256" key="5">
    <source>
        <dbReference type="ARBA" id="ARBA00023163"/>
    </source>
</evidence>
<dbReference type="SMART" id="SM00448">
    <property type="entry name" value="REC"/>
    <property type="match status" value="1"/>
</dbReference>
<reference evidence="10" key="1">
    <citation type="submission" date="2024-05" db="EMBL/GenBank/DDBJ databases">
        <title>Planctomycetes of the genus Singulisphaera possess chitinolytic capabilities.</title>
        <authorList>
            <person name="Ivanova A."/>
        </authorList>
    </citation>
    <scope>NUCLEOTIDE SEQUENCE</scope>
    <source>
        <strain evidence="10">Ch08T</strain>
    </source>
</reference>
<dbReference type="Pfam" id="PF00486">
    <property type="entry name" value="Trans_reg_C"/>
    <property type="match status" value="1"/>
</dbReference>
<evidence type="ECO:0000256" key="7">
    <source>
        <dbReference type="PROSITE-ProRule" id="PRU01091"/>
    </source>
</evidence>
<protein>
    <submittedName>
        <fullName evidence="10">Response regulator transcription factor</fullName>
    </submittedName>
</protein>
<dbReference type="SUPFAM" id="SSF52172">
    <property type="entry name" value="CheY-like"/>
    <property type="match status" value="1"/>
</dbReference>
<keyword evidence="1 6" id="KW-0597">Phosphoprotein</keyword>
<keyword evidence="2" id="KW-0902">Two-component regulatory system</keyword>
<feature type="domain" description="OmpR/PhoB-type" evidence="9">
    <location>
        <begin position="126"/>
        <end position="223"/>
    </location>
</feature>
<dbReference type="GO" id="GO:0000156">
    <property type="term" value="F:phosphorelay response regulator activity"/>
    <property type="evidence" value="ECO:0007669"/>
    <property type="project" value="TreeGrafter"/>
</dbReference>
<dbReference type="InterPro" id="IPR011006">
    <property type="entry name" value="CheY-like_superfamily"/>
</dbReference>
<evidence type="ECO:0000256" key="4">
    <source>
        <dbReference type="ARBA" id="ARBA00023125"/>
    </source>
</evidence>
<dbReference type="Gene3D" id="1.10.10.10">
    <property type="entry name" value="Winged helix-like DNA-binding domain superfamily/Winged helix DNA-binding domain"/>
    <property type="match status" value="1"/>
</dbReference>